<sequence length="68" mass="8164">MDSSKHDEIIDFDRLVNLQGCGRYYQAVQECMERSERDWRACQSEVRAFRNCYKHSEFVKARESQAQK</sequence>
<dbReference type="OrthoDB" id="5586401at2759"/>
<name>A0A8K0AI52_ANDGO</name>
<evidence type="ECO:0000313" key="1">
    <source>
        <dbReference type="EMBL" id="KAF0852999.1"/>
    </source>
</evidence>
<keyword evidence="2" id="KW-1185">Reference proteome</keyword>
<dbReference type="GO" id="GO:0033617">
    <property type="term" value="P:mitochondrial respiratory chain complex IV assembly"/>
    <property type="evidence" value="ECO:0007669"/>
    <property type="project" value="InterPro"/>
</dbReference>
<organism evidence="1 2">
    <name type="scientific">Andalucia godoyi</name>
    <name type="common">Flagellate</name>
    <dbReference type="NCBI Taxonomy" id="505711"/>
    <lineage>
        <taxon>Eukaryota</taxon>
        <taxon>Discoba</taxon>
        <taxon>Jakobida</taxon>
        <taxon>Andalucina</taxon>
        <taxon>Andaluciidae</taxon>
        <taxon>Andalucia</taxon>
    </lineage>
</organism>
<dbReference type="InterPro" id="IPR039870">
    <property type="entry name" value="Coa4-like"/>
</dbReference>
<accession>A0A8K0AI52</accession>
<dbReference type="GO" id="GO:0005758">
    <property type="term" value="C:mitochondrial intermembrane space"/>
    <property type="evidence" value="ECO:0007669"/>
    <property type="project" value="InterPro"/>
</dbReference>
<dbReference type="InterPro" id="IPR009069">
    <property type="entry name" value="Cys_alpha_HP_mot_SF"/>
</dbReference>
<dbReference type="AlphaFoldDB" id="A0A8K0AI52"/>
<dbReference type="PANTHER" id="PTHR13639">
    <property type="entry name" value="CYTOCHROME C OXIDASE ASSEMBLY FACTOR 4 HOMOLOG, MITOCHONDRIAL"/>
    <property type="match status" value="1"/>
</dbReference>
<evidence type="ECO:0000313" key="2">
    <source>
        <dbReference type="Proteomes" id="UP000799049"/>
    </source>
</evidence>
<protein>
    <submittedName>
        <fullName evidence="1">Mitochondrial CIV assembly protein Coa4</fullName>
    </submittedName>
</protein>
<dbReference type="PANTHER" id="PTHR13639:SF2">
    <property type="entry name" value="CYTOCHROME C OXIDASE ASSEMBLY FACTOR 4 HOMOLOG, MITOCHONDRIAL"/>
    <property type="match status" value="1"/>
</dbReference>
<proteinExistence type="predicted"/>
<dbReference type="Proteomes" id="UP000799049">
    <property type="component" value="Unassembled WGS sequence"/>
</dbReference>
<dbReference type="SUPFAM" id="SSF47072">
    <property type="entry name" value="Cysteine alpha-hairpin motif"/>
    <property type="match status" value="1"/>
</dbReference>
<dbReference type="EMBL" id="VRVR01000006">
    <property type="protein sequence ID" value="KAF0852999.1"/>
    <property type="molecule type" value="Genomic_DNA"/>
</dbReference>
<comment type="caution">
    <text evidence="1">The sequence shown here is derived from an EMBL/GenBank/DDBJ whole genome shotgun (WGS) entry which is preliminary data.</text>
</comment>
<reference evidence="1" key="1">
    <citation type="submission" date="2019-09" db="EMBL/GenBank/DDBJ databases">
        <title>The Mitochondrial Proteome of the Jakobid, Andalucia godoyi, a Protist With the Most Gene-Rich and Bacteria-Like Mitochondrial Genome.</title>
        <authorList>
            <person name="Gray M.W."/>
            <person name="Burger G."/>
            <person name="Derelle R."/>
            <person name="Klimes V."/>
            <person name="Leger M."/>
            <person name="Sarrasin M."/>
            <person name="Vlcek C."/>
            <person name="Roger A.J."/>
            <person name="Elias M."/>
            <person name="Lang B.F."/>
        </authorList>
    </citation>
    <scope>NUCLEOTIDE SEQUENCE</scope>
    <source>
        <strain evidence="1">And28</strain>
    </source>
</reference>
<gene>
    <name evidence="1" type="ORF">ANDGO_04781</name>
</gene>